<dbReference type="AlphaFoldDB" id="V4N2Y6"/>
<dbReference type="EMBL" id="KI517465">
    <property type="protein sequence ID" value="ESQ39566.1"/>
    <property type="molecule type" value="Genomic_DNA"/>
</dbReference>
<dbReference type="Gramene" id="ESQ39566">
    <property type="protein sequence ID" value="ESQ39566"/>
    <property type="gene ID" value="EUTSA_v10001232mg"/>
</dbReference>
<proteinExistence type="predicted"/>
<reference evidence="2 3" key="1">
    <citation type="journal article" date="2013" name="Front. Plant Sci.">
        <title>The Reference Genome of the Halophytic Plant Eutrema salsugineum.</title>
        <authorList>
            <person name="Yang R."/>
            <person name="Jarvis D.E."/>
            <person name="Chen H."/>
            <person name="Beilstein M.A."/>
            <person name="Grimwood J."/>
            <person name="Jenkins J."/>
            <person name="Shu S."/>
            <person name="Prochnik S."/>
            <person name="Xin M."/>
            <person name="Ma C."/>
            <person name="Schmutz J."/>
            <person name="Wing R.A."/>
            <person name="Mitchell-Olds T."/>
            <person name="Schumaker K.S."/>
            <person name="Wang X."/>
        </authorList>
    </citation>
    <scope>NUCLEOTIDE SEQUENCE [LARGE SCALE GENOMIC DNA]</scope>
</reference>
<dbReference type="PANTHER" id="PTHR33179:SF75">
    <property type="entry name" value="GENOME ASSEMBLY, CHROMOSOME: A01"/>
    <property type="match status" value="1"/>
</dbReference>
<keyword evidence="3" id="KW-1185">Reference proteome</keyword>
<dbReference type="PANTHER" id="PTHR33179">
    <property type="entry name" value="VQ MOTIF-CONTAINING PROTEIN"/>
    <property type="match status" value="1"/>
</dbReference>
<sequence>QYLLYYEPHQLQQSAAPSINAGVMTSSSESTFIACEAEMCDAARRRRSSKGSRRSMPTTILNANPSNFRALVQKFTGRCSNTDISVRRKGPVTLDFRSPASVSKEVIFPSSGDTQNYDSAIDRHVGDGESHVTMEWDQGKETVLYQMGQLSECMHRANGHYDNHDDHDDDDDLVREYFENSSFNGMGYMDYDDFYHDAQLLEDFMMRDLDISDYAWNM</sequence>
<organism evidence="2 3">
    <name type="scientific">Eutrema salsugineum</name>
    <name type="common">Saltwater cress</name>
    <name type="synonym">Sisymbrium salsugineum</name>
    <dbReference type="NCBI Taxonomy" id="72664"/>
    <lineage>
        <taxon>Eukaryota</taxon>
        <taxon>Viridiplantae</taxon>
        <taxon>Streptophyta</taxon>
        <taxon>Embryophyta</taxon>
        <taxon>Tracheophyta</taxon>
        <taxon>Spermatophyta</taxon>
        <taxon>Magnoliopsida</taxon>
        <taxon>eudicotyledons</taxon>
        <taxon>Gunneridae</taxon>
        <taxon>Pentapetalae</taxon>
        <taxon>rosids</taxon>
        <taxon>malvids</taxon>
        <taxon>Brassicales</taxon>
        <taxon>Brassicaceae</taxon>
        <taxon>Eutremeae</taxon>
        <taxon>Eutrema</taxon>
    </lineage>
</organism>
<dbReference type="KEGG" id="eus:EUTSA_v10001232mg"/>
<dbReference type="InterPro" id="IPR008889">
    <property type="entry name" value="VQ"/>
</dbReference>
<dbReference type="Pfam" id="PF05678">
    <property type="entry name" value="VQ"/>
    <property type="match status" value="1"/>
</dbReference>
<evidence type="ECO:0000259" key="1">
    <source>
        <dbReference type="Pfam" id="PF05678"/>
    </source>
</evidence>
<feature type="domain" description="VQ" evidence="1">
    <location>
        <begin position="56"/>
        <end position="78"/>
    </location>
</feature>
<feature type="non-terminal residue" evidence="2">
    <location>
        <position position="1"/>
    </location>
</feature>
<accession>V4N2Y6</accession>
<evidence type="ECO:0000313" key="2">
    <source>
        <dbReference type="EMBL" id="ESQ39566.1"/>
    </source>
</evidence>
<dbReference type="InterPro" id="IPR039609">
    <property type="entry name" value="VQ_15/22"/>
</dbReference>
<dbReference type="Proteomes" id="UP000030689">
    <property type="component" value="Unassembled WGS sequence"/>
</dbReference>
<evidence type="ECO:0000313" key="3">
    <source>
        <dbReference type="Proteomes" id="UP000030689"/>
    </source>
</evidence>
<protein>
    <recommendedName>
        <fullName evidence="1">VQ domain-containing protein</fullName>
    </recommendedName>
</protein>
<gene>
    <name evidence="2" type="ORF">EUTSA_v10001232mg</name>
</gene>
<name>V4N2Y6_EUTSA</name>